<evidence type="ECO:0000313" key="2">
    <source>
        <dbReference type="Proteomes" id="UP000198211"/>
    </source>
</evidence>
<keyword evidence="2" id="KW-1185">Reference proteome</keyword>
<organism evidence="1 2">
    <name type="scientific">Phytophthora megakarya</name>
    <dbReference type="NCBI Taxonomy" id="4795"/>
    <lineage>
        <taxon>Eukaryota</taxon>
        <taxon>Sar</taxon>
        <taxon>Stramenopiles</taxon>
        <taxon>Oomycota</taxon>
        <taxon>Peronosporomycetes</taxon>
        <taxon>Peronosporales</taxon>
        <taxon>Peronosporaceae</taxon>
        <taxon>Phytophthora</taxon>
    </lineage>
</organism>
<protein>
    <submittedName>
        <fullName evidence="1">Polyprotein</fullName>
    </submittedName>
</protein>
<dbReference type="Proteomes" id="UP000198211">
    <property type="component" value="Unassembled WGS sequence"/>
</dbReference>
<feature type="non-terminal residue" evidence="1">
    <location>
        <position position="1"/>
    </location>
</feature>
<accession>A0A225W3T3</accession>
<dbReference type="AlphaFoldDB" id="A0A225W3T3"/>
<proteinExistence type="predicted"/>
<sequence>ILLDYSKQTKGYKLLNLCTGSFTTCRGGNMKAHELYTVHTMYMEKLLTSTYSYGDYDLPTSIPIVPIRSTMKMW</sequence>
<comment type="caution">
    <text evidence="1">The sequence shown here is derived from an EMBL/GenBank/DDBJ whole genome shotgun (WGS) entry which is preliminary data.</text>
</comment>
<gene>
    <name evidence="1" type="ORF">PHMEG_00014853</name>
</gene>
<name>A0A225W3T3_9STRA</name>
<dbReference type="EMBL" id="NBNE01001959">
    <property type="protein sequence ID" value="OWZ12044.1"/>
    <property type="molecule type" value="Genomic_DNA"/>
</dbReference>
<reference evidence="2" key="1">
    <citation type="submission" date="2017-03" db="EMBL/GenBank/DDBJ databases">
        <title>Phytopthora megakarya and P. palmivora, two closely related causual agents of cacao black pod achieved similar genome size and gene model numbers by different mechanisms.</title>
        <authorList>
            <person name="Ali S."/>
            <person name="Shao J."/>
            <person name="Larry D.J."/>
            <person name="Kronmiller B."/>
            <person name="Shen D."/>
            <person name="Strem M.D."/>
            <person name="Melnick R.L."/>
            <person name="Guiltinan M.J."/>
            <person name="Tyler B.M."/>
            <person name="Meinhardt L.W."/>
            <person name="Bailey B.A."/>
        </authorList>
    </citation>
    <scope>NUCLEOTIDE SEQUENCE [LARGE SCALE GENOMIC DNA]</scope>
    <source>
        <strain evidence="2">zdho120</strain>
    </source>
</reference>
<evidence type="ECO:0000313" key="1">
    <source>
        <dbReference type="EMBL" id="OWZ12044.1"/>
    </source>
</evidence>